<feature type="domain" description="GGDEF" evidence="4">
    <location>
        <begin position="251"/>
        <end position="383"/>
    </location>
</feature>
<evidence type="ECO:0000259" key="4">
    <source>
        <dbReference type="PROSITE" id="PS50887"/>
    </source>
</evidence>
<evidence type="ECO:0000256" key="3">
    <source>
        <dbReference type="SAM" id="Phobius"/>
    </source>
</evidence>
<organism evidence="5 8">
    <name type="scientific">Paraburkholderia ginsengiterrae</name>
    <dbReference type="NCBI Taxonomy" id="1462993"/>
    <lineage>
        <taxon>Bacteria</taxon>
        <taxon>Pseudomonadati</taxon>
        <taxon>Pseudomonadota</taxon>
        <taxon>Betaproteobacteria</taxon>
        <taxon>Burkholderiales</taxon>
        <taxon>Burkholderiaceae</taxon>
        <taxon>Paraburkholderia</taxon>
    </lineage>
</organism>
<sequence>MPSPVILLVVAMMSSVMSMAVFGSLLRAAIPGLPRWIGANAVIAAVLVLLVRQAPAPAQLTIVVASALLGAAALMMLQGCREFFGLRPARSFEYVLYGALLLGIVYWGYLSPNANARIALLSAFLAYVRVVIGWIALRLRPPGRPKYCYQFMAGAALLGAAVHASRSVACVVGWEHQASFLEPTPLNIVFLGLGILAMPCLSIGAVMLAHDRMAERMERLANVDGLTGALVRRAFLVQAEALLQEARNAKLRLSIAILDLDKFKAINDVHGHAGGDQVLAHFAATVSSGLRQGDIFGRLGGEEFAVLSLSTGQADTVRLIDQLRVHVAASRLTIPSGEVAYTFSAGVDEYHEGDTLANMMGRADAALYAAKAMGRNCVVGTLLSAGQRVEDTQGESTTEQTNDPA</sequence>
<comment type="catalytic activity">
    <reaction evidence="2">
        <text>2 GTP = 3',3'-c-di-GMP + 2 diphosphate</text>
        <dbReference type="Rhea" id="RHEA:24898"/>
        <dbReference type="ChEBI" id="CHEBI:33019"/>
        <dbReference type="ChEBI" id="CHEBI:37565"/>
        <dbReference type="ChEBI" id="CHEBI:58805"/>
        <dbReference type="EC" id="2.7.7.65"/>
    </reaction>
</comment>
<dbReference type="InterPro" id="IPR000160">
    <property type="entry name" value="GGDEF_dom"/>
</dbReference>
<evidence type="ECO:0000313" key="6">
    <source>
        <dbReference type="EMBL" id="OAJ63499.1"/>
    </source>
</evidence>
<dbReference type="GO" id="GO:0052621">
    <property type="term" value="F:diguanylate cyclase activity"/>
    <property type="evidence" value="ECO:0007669"/>
    <property type="project" value="UniProtKB-EC"/>
</dbReference>
<dbReference type="STRING" id="1462993.A6V36_18635"/>
<accession>A0A1A9MXJ7</accession>
<keyword evidence="3" id="KW-1133">Transmembrane helix</keyword>
<dbReference type="PANTHER" id="PTHR45138:SF9">
    <property type="entry name" value="DIGUANYLATE CYCLASE DGCM-RELATED"/>
    <property type="match status" value="1"/>
</dbReference>
<dbReference type="OrthoDB" id="9813903at2"/>
<dbReference type="Proteomes" id="UP000077961">
    <property type="component" value="Unassembled WGS sequence"/>
</dbReference>
<protein>
    <recommendedName>
        <fullName evidence="1">diguanylate cyclase</fullName>
        <ecNumber evidence="1">2.7.7.65</ecNumber>
    </recommendedName>
</protein>
<dbReference type="AlphaFoldDB" id="A0A1A9MXJ7"/>
<dbReference type="EMBL" id="LXKA01000382">
    <property type="protein sequence ID" value="OAJ52134.1"/>
    <property type="molecule type" value="Genomic_DNA"/>
</dbReference>
<dbReference type="Proteomes" id="UP000078116">
    <property type="component" value="Unassembled WGS sequence"/>
</dbReference>
<dbReference type="GO" id="GO:0043709">
    <property type="term" value="P:cell adhesion involved in single-species biofilm formation"/>
    <property type="evidence" value="ECO:0007669"/>
    <property type="project" value="TreeGrafter"/>
</dbReference>
<dbReference type="PANTHER" id="PTHR45138">
    <property type="entry name" value="REGULATORY COMPONENTS OF SENSORY TRANSDUCTION SYSTEM"/>
    <property type="match status" value="1"/>
</dbReference>
<feature type="transmembrane region" description="Helical" evidence="3">
    <location>
        <begin position="33"/>
        <end position="52"/>
    </location>
</feature>
<dbReference type="SUPFAM" id="SSF55073">
    <property type="entry name" value="Nucleotide cyclase"/>
    <property type="match status" value="1"/>
</dbReference>
<dbReference type="PROSITE" id="PS50887">
    <property type="entry name" value="GGDEF"/>
    <property type="match status" value="1"/>
</dbReference>
<dbReference type="Pfam" id="PF00990">
    <property type="entry name" value="GGDEF"/>
    <property type="match status" value="1"/>
</dbReference>
<keyword evidence="3" id="KW-0812">Transmembrane</keyword>
<dbReference type="EC" id="2.7.7.65" evidence="1"/>
<name>A0A1A9MXJ7_9BURK</name>
<feature type="transmembrane region" description="Helical" evidence="3">
    <location>
        <begin position="6"/>
        <end position="26"/>
    </location>
</feature>
<dbReference type="InterPro" id="IPR043128">
    <property type="entry name" value="Rev_trsase/Diguanyl_cyclase"/>
</dbReference>
<dbReference type="Gene3D" id="3.30.70.270">
    <property type="match status" value="1"/>
</dbReference>
<dbReference type="EMBL" id="LXJZ01000020">
    <property type="protein sequence ID" value="OAJ63499.1"/>
    <property type="molecule type" value="Genomic_DNA"/>
</dbReference>
<feature type="transmembrane region" description="Helical" evidence="3">
    <location>
        <begin position="116"/>
        <end position="137"/>
    </location>
</feature>
<feature type="transmembrane region" description="Helical" evidence="3">
    <location>
        <begin position="186"/>
        <end position="209"/>
    </location>
</feature>
<dbReference type="SMART" id="SM00267">
    <property type="entry name" value="GGDEF"/>
    <property type="match status" value="1"/>
</dbReference>
<dbReference type="InterPro" id="IPR050469">
    <property type="entry name" value="Diguanylate_Cyclase"/>
</dbReference>
<dbReference type="NCBIfam" id="TIGR00254">
    <property type="entry name" value="GGDEF"/>
    <property type="match status" value="1"/>
</dbReference>
<dbReference type="InterPro" id="IPR029787">
    <property type="entry name" value="Nucleotide_cyclase"/>
</dbReference>
<reference evidence="7 8" key="1">
    <citation type="submission" date="2016-04" db="EMBL/GenBank/DDBJ databases">
        <title>Reclassification of Paraburkholderia panaciterrae (Farh et al. 2015) Dobritsa &amp; Samadpour 2016 as a later homotypic synonym of Paraburkholderia ginsengiterrae (Farh et al. 2015) Dobritsa &amp; Samadpour 2016.</title>
        <authorList>
            <person name="Dobritsa A.P."/>
            <person name="Kutumbaka K."/>
            <person name="Samadpour M."/>
        </authorList>
    </citation>
    <scope>NUCLEOTIDE SEQUENCE [LARGE SCALE GENOMIC DNA]</scope>
    <source>
        <strain evidence="5 8">DCY85</strain>
        <strain evidence="6 7">DCY85-1</strain>
    </source>
</reference>
<evidence type="ECO:0000313" key="8">
    <source>
        <dbReference type="Proteomes" id="UP000078116"/>
    </source>
</evidence>
<feature type="transmembrane region" description="Helical" evidence="3">
    <location>
        <begin position="58"/>
        <end position="80"/>
    </location>
</feature>
<evidence type="ECO:0000256" key="2">
    <source>
        <dbReference type="ARBA" id="ARBA00034247"/>
    </source>
</evidence>
<proteinExistence type="predicted"/>
<keyword evidence="3" id="KW-0472">Membrane</keyword>
<dbReference type="FunFam" id="3.30.70.270:FF:000001">
    <property type="entry name" value="Diguanylate cyclase domain protein"/>
    <property type="match status" value="1"/>
</dbReference>
<dbReference type="GO" id="GO:0005886">
    <property type="term" value="C:plasma membrane"/>
    <property type="evidence" value="ECO:0007669"/>
    <property type="project" value="TreeGrafter"/>
</dbReference>
<keyword evidence="7" id="KW-1185">Reference proteome</keyword>
<gene>
    <name evidence="6" type="ORF">A6V36_18635</name>
    <name evidence="5" type="ORF">A6V37_10815</name>
</gene>
<dbReference type="GO" id="GO:1902201">
    <property type="term" value="P:negative regulation of bacterial-type flagellum-dependent cell motility"/>
    <property type="evidence" value="ECO:0007669"/>
    <property type="project" value="TreeGrafter"/>
</dbReference>
<comment type="caution">
    <text evidence="5">The sequence shown here is derived from an EMBL/GenBank/DDBJ whole genome shotgun (WGS) entry which is preliminary data.</text>
</comment>
<dbReference type="RefSeq" id="WP_064265164.1">
    <property type="nucleotide sequence ID" value="NZ_LXJZ01000020.1"/>
</dbReference>
<dbReference type="CDD" id="cd01949">
    <property type="entry name" value="GGDEF"/>
    <property type="match status" value="1"/>
</dbReference>
<evidence type="ECO:0000256" key="1">
    <source>
        <dbReference type="ARBA" id="ARBA00012528"/>
    </source>
</evidence>
<feature type="transmembrane region" description="Helical" evidence="3">
    <location>
        <begin position="149"/>
        <end position="174"/>
    </location>
</feature>
<feature type="transmembrane region" description="Helical" evidence="3">
    <location>
        <begin position="92"/>
        <end position="110"/>
    </location>
</feature>
<evidence type="ECO:0000313" key="5">
    <source>
        <dbReference type="EMBL" id="OAJ52134.1"/>
    </source>
</evidence>
<evidence type="ECO:0000313" key="7">
    <source>
        <dbReference type="Proteomes" id="UP000077961"/>
    </source>
</evidence>